<evidence type="ECO:0000313" key="4">
    <source>
        <dbReference type="Proteomes" id="UP001146120"/>
    </source>
</evidence>
<dbReference type="EMBL" id="DAKRPA010000081">
    <property type="protein sequence ID" value="DAZ99549.1"/>
    <property type="molecule type" value="Genomic_DNA"/>
</dbReference>
<reference evidence="3" key="1">
    <citation type="submission" date="2022-11" db="EMBL/GenBank/DDBJ databases">
        <authorList>
            <person name="Morgan W.R."/>
            <person name="Tartar A."/>
        </authorList>
    </citation>
    <scope>NUCLEOTIDE SEQUENCE</scope>
    <source>
        <strain evidence="3">ARSEF 373</strain>
    </source>
</reference>
<evidence type="ECO:0000313" key="3">
    <source>
        <dbReference type="EMBL" id="DAZ99549.1"/>
    </source>
</evidence>
<feature type="compositionally biased region" description="Polar residues" evidence="2">
    <location>
        <begin position="19"/>
        <end position="34"/>
    </location>
</feature>
<dbReference type="Proteomes" id="UP001146120">
    <property type="component" value="Unassembled WGS sequence"/>
</dbReference>
<accession>A0AAV2Z1F0</accession>
<proteinExistence type="predicted"/>
<keyword evidence="1" id="KW-0175">Coiled coil</keyword>
<evidence type="ECO:0000256" key="2">
    <source>
        <dbReference type="SAM" id="MobiDB-lite"/>
    </source>
</evidence>
<feature type="compositionally biased region" description="Polar residues" evidence="2">
    <location>
        <begin position="253"/>
        <end position="266"/>
    </location>
</feature>
<dbReference type="AlphaFoldDB" id="A0AAV2Z1F0"/>
<name>A0AAV2Z1F0_9STRA</name>
<keyword evidence="4" id="KW-1185">Reference proteome</keyword>
<feature type="region of interest" description="Disordered" evidence="2">
    <location>
        <begin position="19"/>
        <end position="39"/>
    </location>
</feature>
<sequence length="402" mass="44738">MLGQLKYVVAKSKEQLTTLSSAGTGTPPATVTSDASRRGSFAAGKNEGEAFLRAQAAELDQVLARHSQLVASGEELSDALQSARKRLLDQVESEQYLTQNFHHVTRVREKISIIRALIEKIAEDVEDVEHFLMQQTEEYMAAQNASFAARQQQELEKFEERILSEKEERTKQLLEARRAQLEQAFHHDLKTYRTIVNYQGTTAADRSAAARVPALQETLESIDLIVTADETQLEAFYDSEPEATTERRESQFAVPTTEPSAQTSTRCDAVDNEDDEDNTATPADGMPKEETIEGGPAWKHDQNAGRATMDAKHSAPVSDAELCKGSKGLKATKAREHSDSLEYDPQVADKLAALYTKHDGDIKAIFEDLDENPKKALKYPPSSSKEFGRKYAQGFYTYAEEK</sequence>
<evidence type="ECO:0000256" key="1">
    <source>
        <dbReference type="SAM" id="Coils"/>
    </source>
</evidence>
<gene>
    <name evidence="3" type="ORF">N0F65_005421</name>
</gene>
<organism evidence="3 4">
    <name type="scientific">Lagenidium giganteum</name>
    <dbReference type="NCBI Taxonomy" id="4803"/>
    <lineage>
        <taxon>Eukaryota</taxon>
        <taxon>Sar</taxon>
        <taxon>Stramenopiles</taxon>
        <taxon>Oomycota</taxon>
        <taxon>Peronosporomycetes</taxon>
        <taxon>Pythiales</taxon>
        <taxon>Pythiaceae</taxon>
    </lineage>
</organism>
<comment type="caution">
    <text evidence="3">The sequence shown here is derived from an EMBL/GenBank/DDBJ whole genome shotgun (WGS) entry which is preliminary data.</text>
</comment>
<feature type="coiled-coil region" evidence="1">
    <location>
        <begin position="148"/>
        <end position="184"/>
    </location>
</feature>
<feature type="compositionally biased region" description="Basic and acidic residues" evidence="2">
    <location>
        <begin position="298"/>
        <end position="313"/>
    </location>
</feature>
<protein>
    <submittedName>
        <fullName evidence="3">Uncharacterized protein</fullName>
    </submittedName>
</protein>
<feature type="region of interest" description="Disordered" evidence="2">
    <location>
        <begin position="238"/>
        <end position="319"/>
    </location>
</feature>
<reference evidence="3" key="2">
    <citation type="journal article" date="2023" name="Microbiol Resour">
        <title>Decontamination and Annotation of the Draft Genome Sequence of the Oomycete Lagenidium giganteum ARSEF 373.</title>
        <authorList>
            <person name="Morgan W.R."/>
            <person name="Tartar A."/>
        </authorList>
    </citation>
    <scope>NUCLEOTIDE SEQUENCE</scope>
    <source>
        <strain evidence="3">ARSEF 373</strain>
    </source>
</reference>